<organism evidence="6 7">
    <name type="scientific">candidate division TA06 bacterium B3_TA06</name>
    <dbReference type="NCBI Taxonomy" id="2012487"/>
    <lineage>
        <taxon>Bacteria</taxon>
        <taxon>Bacteria division TA06</taxon>
    </lineage>
</organism>
<dbReference type="InterPro" id="IPR034505">
    <property type="entry name" value="Coproporphyrinogen-III_oxidase"/>
</dbReference>
<dbReference type="InterPro" id="IPR058240">
    <property type="entry name" value="rSAM_sf"/>
</dbReference>
<dbReference type="CDD" id="cd01335">
    <property type="entry name" value="Radical_SAM"/>
    <property type="match status" value="1"/>
</dbReference>
<dbReference type="SUPFAM" id="SSF102114">
    <property type="entry name" value="Radical SAM enzymes"/>
    <property type="match status" value="1"/>
</dbReference>
<dbReference type="PANTHER" id="PTHR13932:SF5">
    <property type="entry name" value="RADICAL S-ADENOSYL METHIONINE DOMAIN-CONTAINING PROTEIN 1, MITOCHONDRIAL"/>
    <property type="match status" value="1"/>
</dbReference>
<dbReference type="InterPro" id="IPR007197">
    <property type="entry name" value="rSAM"/>
</dbReference>
<dbReference type="PANTHER" id="PTHR13932">
    <property type="entry name" value="COPROPORPHYRINIGEN III OXIDASE"/>
    <property type="match status" value="1"/>
</dbReference>
<evidence type="ECO:0000259" key="5">
    <source>
        <dbReference type="PROSITE" id="PS51918"/>
    </source>
</evidence>
<dbReference type="AlphaFoldDB" id="A0A532USU0"/>
<dbReference type="GO" id="GO:0005737">
    <property type="term" value="C:cytoplasm"/>
    <property type="evidence" value="ECO:0007669"/>
    <property type="project" value="TreeGrafter"/>
</dbReference>
<dbReference type="InterPro" id="IPR006638">
    <property type="entry name" value="Elp3/MiaA/NifB-like_rSAM"/>
</dbReference>
<dbReference type="GO" id="GO:0046872">
    <property type="term" value="F:metal ion binding"/>
    <property type="evidence" value="ECO:0007669"/>
    <property type="project" value="UniProtKB-KW"/>
</dbReference>
<evidence type="ECO:0000256" key="1">
    <source>
        <dbReference type="ARBA" id="ARBA00022691"/>
    </source>
</evidence>
<protein>
    <recommendedName>
        <fullName evidence="5">Radical SAM core domain-containing protein</fullName>
    </recommendedName>
</protein>
<dbReference type="GO" id="GO:0003824">
    <property type="term" value="F:catalytic activity"/>
    <property type="evidence" value="ECO:0007669"/>
    <property type="project" value="InterPro"/>
</dbReference>
<dbReference type="GO" id="GO:0051539">
    <property type="term" value="F:4 iron, 4 sulfur cluster binding"/>
    <property type="evidence" value="ECO:0007669"/>
    <property type="project" value="TreeGrafter"/>
</dbReference>
<feature type="domain" description="Radical SAM core" evidence="5">
    <location>
        <begin position="1"/>
        <end position="216"/>
    </location>
</feature>
<dbReference type="SMART" id="SM00729">
    <property type="entry name" value="Elp3"/>
    <property type="match status" value="1"/>
</dbReference>
<evidence type="ECO:0000313" key="7">
    <source>
        <dbReference type="Proteomes" id="UP000317778"/>
    </source>
</evidence>
<evidence type="ECO:0000256" key="2">
    <source>
        <dbReference type="ARBA" id="ARBA00022723"/>
    </source>
</evidence>
<keyword evidence="2" id="KW-0479">Metal-binding</keyword>
<dbReference type="InterPro" id="IPR013785">
    <property type="entry name" value="Aldolase_TIM"/>
</dbReference>
<comment type="caution">
    <text evidence="6">The sequence shown here is derived from an EMBL/GenBank/DDBJ whole genome shotgun (WGS) entry which is preliminary data.</text>
</comment>
<dbReference type="GO" id="GO:0006779">
    <property type="term" value="P:porphyrin-containing compound biosynthetic process"/>
    <property type="evidence" value="ECO:0007669"/>
    <property type="project" value="TreeGrafter"/>
</dbReference>
<keyword evidence="1" id="KW-0949">S-adenosyl-L-methionine</keyword>
<evidence type="ECO:0000256" key="4">
    <source>
        <dbReference type="ARBA" id="ARBA00023014"/>
    </source>
</evidence>
<sequence length="376" mass="43269">MCPYCPYNKVEYDKTLAKPYRKAILTEIKQYHNRLGRIEVPSIYVGGGTPTNLIDELGIIIEIIRDNFTVSGDLYIETTPFDINDETLGKLLRYGFSLISLGVQSFNEGYLKLIGRDYTAGILYPAISKVMSAGFKTVNVDLMFALPGQTVKEAISDIKRAIELGVDQITTYPLFTFPYSTVGKYLKLKSVKMPGIVTRRRMYKAIHDYCVANGFRRVSVWGFKRGDLPRYSSVTRESYIGLGAGAASYLPGVFYFNTFSVSEYIKASLAQRLPVALKMEVSESIAMYYWLYWRFYDTYIPKRRLRELFGSRDKKIRRLLVLAKALGLCVQDEEHISLTERGAFWLHLMQNYFILNYINKVWSLAMKEPWPERVEI</sequence>
<dbReference type="Gene3D" id="3.20.20.70">
    <property type="entry name" value="Aldolase class I"/>
    <property type="match status" value="1"/>
</dbReference>
<evidence type="ECO:0000313" key="6">
    <source>
        <dbReference type="EMBL" id="TKJ38005.1"/>
    </source>
</evidence>
<dbReference type="EMBL" id="NJBO01000029">
    <property type="protein sequence ID" value="TKJ38005.1"/>
    <property type="molecule type" value="Genomic_DNA"/>
</dbReference>
<evidence type="ECO:0000256" key="3">
    <source>
        <dbReference type="ARBA" id="ARBA00023004"/>
    </source>
</evidence>
<accession>A0A532USU0</accession>
<dbReference type="Proteomes" id="UP000317778">
    <property type="component" value="Unassembled WGS sequence"/>
</dbReference>
<dbReference type="PROSITE" id="PS51918">
    <property type="entry name" value="RADICAL_SAM"/>
    <property type="match status" value="1"/>
</dbReference>
<name>A0A532USU0_UNCT6</name>
<proteinExistence type="predicted"/>
<keyword evidence="3" id="KW-0408">Iron</keyword>
<dbReference type="Pfam" id="PF04055">
    <property type="entry name" value="Radical_SAM"/>
    <property type="match status" value="1"/>
</dbReference>
<reference evidence="6 7" key="1">
    <citation type="submission" date="2017-06" db="EMBL/GenBank/DDBJ databases">
        <title>Novel microbial phyla capable of carbon fixation and sulfur reduction in deep-sea sediments.</title>
        <authorList>
            <person name="Huang J."/>
            <person name="Baker B."/>
            <person name="Wang Y."/>
        </authorList>
    </citation>
    <scope>NUCLEOTIDE SEQUENCE [LARGE SCALE GENOMIC DNA]</scope>
    <source>
        <strain evidence="6">B3_TA06</strain>
    </source>
</reference>
<gene>
    <name evidence="6" type="ORF">CEE36_10870</name>
</gene>
<keyword evidence="4" id="KW-0411">Iron-sulfur</keyword>